<dbReference type="GO" id="GO:0004842">
    <property type="term" value="F:ubiquitin-protein transferase activity"/>
    <property type="evidence" value="ECO:0007669"/>
    <property type="project" value="TreeGrafter"/>
</dbReference>
<keyword evidence="2" id="KW-0812">Transmembrane</keyword>
<accession>A0A978VLC0</accession>
<dbReference type="InterPro" id="IPR022143">
    <property type="entry name" value="DUF3675"/>
</dbReference>
<protein>
    <submittedName>
        <fullName evidence="3">Uncharacterized protein</fullName>
    </submittedName>
</protein>
<organism evidence="3 4">
    <name type="scientific">Ziziphus jujuba var. spinosa</name>
    <dbReference type="NCBI Taxonomy" id="714518"/>
    <lineage>
        <taxon>Eukaryota</taxon>
        <taxon>Viridiplantae</taxon>
        <taxon>Streptophyta</taxon>
        <taxon>Embryophyta</taxon>
        <taxon>Tracheophyta</taxon>
        <taxon>Spermatophyta</taxon>
        <taxon>Magnoliopsida</taxon>
        <taxon>eudicotyledons</taxon>
        <taxon>Gunneridae</taxon>
        <taxon>Pentapetalae</taxon>
        <taxon>rosids</taxon>
        <taxon>fabids</taxon>
        <taxon>Rosales</taxon>
        <taxon>Rhamnaceae</taxon>
        <taxon>Paliureae</taxon>
        <taxon>Ziziphus</taxon>
    </lineage>
</organism>
<comment type="caution">
    <text evidence="3">The sequence shown here is derived from an EMBL/GenBank/DDBJ whole genome shotgun (WGS) entry which is preliminary data.</text>
</comment>
<gene>
    <name evidence="3" type="ORF">FEM48_Zijuj04G0179500</name>
</gene>
<evidence type="ECO:0000256" key="1">
    <source>
        <dbReference type="SAM" id="MobiDB-lite"/>
    </source>
</evidence>
<name>A0A978VLC0_ZIZJJ</name>
<feature type="transmembrane region" description="Helical" evidence="2">
    <location>
        <begin position="28"/>
        <end position="50"/>
    </location>
</feature>
<dbReference type="GO" id="GO:0016020">
    <property type="term" value="C:membrane"/>
    <property type="evidence" value="ECO:0007669"/>
    <property type="project" value="TreeGrafter"/>
</dbReference>
<keyword evidence="2" id="KW-1133">Transmembrane helix</keyword>
<feature type="region of interest" description="Disordered" evidence="1">
    <location>
        <begin position="66"/>
        <end position="89"/>
    </location>
</feature>
<dbReference type="AlphaFoldDB" id="A0A978VLC0"/>
<proteinExistence type="predicted"/>
<keyword evidence="2" id="KW-0472">Membrane</keyword>
<dbReference type="PANTHER" id="PTHR23012">
    <property type="entry name" value="RING/FYVE/PHD ZINC FINGER DOMAIN-CONTAINING"/>
    <property type="match status" value="1"/>
</dbReference>
<dbReference type="EMBL" id="JAEACU010000004">
    <property type="protein sequence ID" value="KAH7533889.1"/>
    <property type="molecule type" value="Genomic_DNA"/>
</dbReference>
<evidence type="ECO:0000313" key="4">
    <source>
        <dbReference type="Proteomes" id="UP000813462"/>
    </source>
</evidence>
<dbReference type="Pfam" id="PF12428">
    <property type="entry name" value="DUF3675"/>
    <property type="match status" value="1"/>
</dbReference>
<dbReference type="PANTHER" id="PTHR23012:SF174">
    <property type="entry name" value="OS01G0121200 PROTEIN"/>
    <property type="match status" value="1"/>
</dbReference>
<evidence type="ECO:0000256" key="2">
    <source>
        <dbReference type="SAM" id="Phobius"/>
    </source>
</evidence>
<dbReference type="GO" id="GO:0016567">
    <property type="term" value="P:protein ubiquitination"/>
    <property type="evidence" value="ECO:0007669"/>
    <property type="project" value="TreeGrafter"/>
</dbReference>
<reference evidence="3" key="1">
    <citation type="journal article" date="2021" name="Front. Plant Sci.">
        <title>Chromosome-Scale Genome Assembly for Chinese Sour Jujube and Insights Into Its Genome Evolution and Domestication Signature.</title>
        <authorList>
            <person name="Shen L.-Y."/>
            <person name="Luo H."/>
            <person name="Wang X.-L."/>
            <person name="Wang X.-M."/>
            <person name="Qiu X.-J."/>
            <person name="Liu H."/>
            <person name="Zhou S.-S."/>
            <person name="Jia K.-H."/>
            <person name="Nie S."/>
            <person name="Bao Y.-T."/>
            <person name="Zhang R.-G."/>
            <person name="Yun Q.-Z."/>
            <person name="Chai Y.-H."/>
            <person name="Lu J.-Y."/>
            <person name="Li Y."/>
            <person name="Zhao S.-W."/>
            <person name="Mao J.-F."/>
            <person name="Jia S.-G."/>
            <person name="Mao Y.-M."/>
        </authorList>
    </citation>
    <scope>NUCLEOTIDE SEQUENCE</scope>
    <source>
        <strain evidence="3">AT0</strain>
        <tissue evidence="3">Leaf</tissue>
    </source>
</reference>
<evidence type="ECO:0000313" key="3">
    <source>
        <dbReference type="EMBL" id="KAH7533889.1"/>
    </source>
</evidence>
<sequence>MFLYLQFMVLLVLRHTLPIIISGAGEYSMTLFTLLMLRTIGILLPVYIMVKAFTAIQRRRHRQDSHLPLATSDEENDSPLPQPRFIQIR</sequence>
<dbReference type="Proteomes" id="UP000813462">
    <property type="component" value="Unassembled WGS sequence"/>
</dbReference>
<dbReference type="InterPro" id="IPR033275">
    <property type="entry name" value="MARCH-like"/>
</dbReference>